<dbReference type="Gene3D" id="3.40.630.30">
    <property type="match status" value="1"/>
</dbReference>
<reference evidence="3" key="1">
    <citation type="submission" date="2020-09" db="EMBL/GenBank/DDBJ databases">
        <authorList>
            <person name="Kim M.K."/>
        </authorList>
    </citation>
    <scope>NUCLEOTIDE SEQUENCE</scope>
    <source>
        <strain evidence="3">BT664</strain>
    </source>
</reference>
<keyword evidence="4" id="KW-1185">Reference proteome</keyword>
<dbReference type="InterPro" id="IPR016181">
    <property type="entry name" value="Acyl_CoA_acyltransferase"/>
</dbReference>
<protein>
    <submittedName>
        <fullName evidence="3">GNAT family N-acetyltransferase</fullName>
    </submittedName>
</protein>
<dbReference type="Proteomes" id="UP000612233">
    <property type="component" value="Unassembled WGS sequence"/>
</dbReference>
<dbReference type="Pfam" id="PF00583">
    <property type="entry name" value="Acetyltransf_1"/>
    <property type="match status" value="1"/>
</dbReference>
<dbReference type="CDD" id="cd04301">
    <property type="entry name" value="NAT_SF"/>
    <property type="match status" value="1"/>
</dbReference>
<dbReference type="Pfam" id="PF07609">
    <property type="entry name" value="DUF1572"/>
    <property type="match status" value="1"/>
</dbReference>
<feature type="domain" description="N-acetyltransferase" evidence="2">
    <location>
        <begin position="220"/>
        <end position="371"/>
    </location>
</feature>
<dbReference type="Gene3D" id="1.20.120.450">
    <property type="entry name" value="dinb family like domain"/>
    <property type="match status" value="1"/>
</dbReference>
<dbReference type="InterPro" id="IPR034660">
    <property type="entry name" value="DinB/YfiT-like"/>
</dbReference>
<keyword evidence="1" id="KW-0808">Transferase</keyword>
<dbReference type="PANTHER" id="PTHR13947">
    <property type="entry name" value="GNAT FAMILY N-ACETYLTRANSFERASE"/>
    <property type="match status" value="1"/>
</dbReference>
<dbReference type="GO" id="GO:0008080">
    <property type="term" value="F:N-acetyltransferase activity"/>
    <property type="evidence" value="ECO:0007669"/>
    <property type="project" value="InterPro"/>
</dbReference>
<dbReference type="EMBL" id="JACXAD010000005">
    <property type="protein sequence ID" value="MBD2767429.1"/>
    <property type="molecule type" value="Genomic_DNA"/>
</dbReference>
<evidence type="ECO:0000313" key="4">
    <source>
        <dbReference type="Proteomes" id="UP000612233"/>
    </source>
</evidence>
<evidence type="ECO:0000259" key="2">
    <source>
        <dbReference type="PROSITE" id="PS51186"/>
    </source>
</evidence>
<dbReference type="InterPro" id="IPR000182">
    <property type="entry name" value="GNAT_dom"/>
</dbReference>
<gene>
    <name evidence="3" type="ORF">IC235_05940</name>
</gene>
<dbReference type="PROSITE" id="PS51186">
    <property type="entry name" value="GNAT"/>
    <property type="match status" value="1"/>
</dbReference>
<dbReference type="InterPro" id="IPR011466">
    <property type="entry name" value="DUF1572"/>
</dbReference>
<dbReference type="SUPFAM" id="SSF55729">
    <property type="entry name" value="Acyl-CoA N-acyltransferases (Nat)"/>
    <property type="match status" value="1"/>
</dbReference>
<dbReference type="RefSeq" id="WP_191004246.1">
    <property type="nucleotide sequence ID" value="NZ_JACXAD010000005.1"/>
</dbReference>
<sequence>MAPDYLSSVKKQFEYYKLLGDKTLVQLPDEALFWQYNAESNSIAIIVQHLWGNMLSRWTDFLTADGEKEWRNRDAEFEPGMLTRAELLAKWEAGWACLFAAIDSITEANQDTTVYIRNQGHTVTEALNRQLAHYPYHVGQIVFIGKMALDAHWNSLSIPRGNSQEYNAEKFAQPKRKRHFTAEYLPGNTSARGTGADALGGPGVAGEKHAGREAPTAQQVRILPYQPQYAADFKRLNVAWIEQEFVLEAADLKMLDHPEEYVLQPGGHILLAEYQGQIVGVCALVRRDGDTLELAKMAVSPSAQGQGIGQRLVEAALDTARHLGARRVYLESNTKLTAAIRLYDKLGFQKVEPNHPSPYERVNIHMELLLAAG</sequence>
<evidence type="ECO:0000313" key="3">
    <source>
        <dbReference type="EMBL" id="MBD2767429.1"/>
    </source>
</evidence>
<dbReference type="SUPFAM" id="SSF109854">
    <property type="entry name" value="DinB/YfiT-like putative metalloenzymes"/>
    <property type="match status" value="1"/>
</dbReference>
<dbReference type="InterPro" id="IPR050769">
    <property type="entry name" value="NAT_camello-type"/>
</dbReference>
<comment type="caution">
    <text evidence="3">The sequence shown here is derived from an EMBL/GenBank/DDBJ whole genome shotgun (WGS) entry which is preliminary data.</text>
</comment>
<dbReference type="PANTHER" id="PTHR13947:SF37">
    <property type="entry name" value="LD18367P"/>
    <property type="match status" value="1"/>
</dbReference>
<organism evidence="3 4">
    <name type="scientific">Hymenobacter montanus</name>
    <dbReference type="NCBI Taxonomy" id="2771359"/>
    <lineage>
        <taxon>Bacteria</taxon>
        <taxon>Pseudomonadati</taxon>
        <taxon>Bacteroidota</taxon>
        <taxon>Cytophagia</taxon>
        <taxon>Cytophagales</taxon>
        <taxon>Hymenobacteraceae</taxon>
        <taxon>Hymenobacter</taxon>
    </lineage>
</organism>
<proteinExistence type="predicted"/>
<dbReference type="AlphaFoldDB" id="A0A927BC64"/>
<evidence type="ECO:0000256" key="1">
    <source>
        <dbReference type="ARBA" id="ARBA00022679"/>
    </source>
</evidence>
<name>A0A927BC64_9BACT</name>
<accession>A0A927BC64</accession>